<dbReference type="Pfam" id="PF01753">
    <property type="entry name" value="zf-MYND"/>
    <property type="match status" value="1"/>
</dbReference>
<evidence type="ECO:0000256" key="5">
    <source>
        <dbReference type="SAM" id="MobiDB-lite"/>
    </source>
</evidence>
<dbReference type="PROSITE" id="PS50865">
    <property type="entry name" value="ZF_MYND_2"/>
    <property type="match status" value="1"/>
</dbReference>
<evidence type="ECO:0000256" key="4">
    <source>
        <dbReference type="PROSITE-ProRule" id="PRU00134"/>
    </source>
</evidence>
<dbReference type="EMBL" id="MU069570">
    <property type="protein sequence ID" value="KAF5838669.1"/>
    <property type="molecule type" value="Genomic_DNA"/>
</dbReference>
<evidence type="ECO:0000313" key="8">
    <source>
        <dbReference type="Proteomes" id="UP000815325"/>
    </source>
</evidence>
<feature type="compositionally biased region" description="Low complexity" evidence="5">
    <location>
        <begin position="652"/>
        <end position="672"/>
    </location>
</feature>
<keyword evidence="3" id="KW-0862">Zinc</keyword>
<keyword evidence="1" id="KW-0479">Metal-binding</keyword>
<accession>A0ABQ7GVN9</accession>
<organism evidence="7 8">
    <name type="scientific">Dunaliella salina</name>
    <name type="common">Green alga</name>
    <name type="synonym">Protococcus salinus</name>
    <dbReference type="NCBI Taxonomy" id="3046"/>
    <lineage>
        <taxon>Eukaryota</taxon>
        <taxon>Viridiplantae</taxon>
        <taxon>Chlorophyta</taxon>
        <taxon>core chlorophytes</taxon>
        <taxon>Chlorophyceae</taxon>
        <taxon>CS clade</taxon>
        <taxon>Chlamydomonadales</taxon>
        <taxon>Dunaliellaceae</taxon>
        <taxon>Dunaliella</taxon>
    </lineage>
</organism>
<gene>
    <name evidence="7" type="ORF">DUNSADRAFT_2432</name>
</gene>
<evidence type="ECO:0000256" key="3">
    <source>
        <dbReference type="ARBA" id="ARBA00022833"/>
    </source>
</evidence>
<feature type="compositionally biased region" description="Low complexity" evidence="5">
    <location>
        <begin position="229"/>
        <end position="238"/>
    </location>
</feature>
<evidence type="ECO:0000256" key="2">
    <source>
        <dbReference type="ARBA" id="ARBA00022771"/>
    </source>
</evidence>
<dbReference type="Gene3D" id="6.10.140.2220">
    <property type="match status" value="1"/>
</dbReference>
<keyword evidence="2 4" id="KW-0863">Zinc-finger</keyword>
<feature type="region of interest" description="Disordered" evidence="5">
    <location>
        <begin position="219"/>
        <end position="242"/>
    </location>
</feature>
<evidence type="ECO:0000256" key="1">
    <source>
        <dbReference type="ARBA" id="ARBA00022723"/>
    </source>
</evidence>
<proteinExistence type="predicted"/>
<name>A0ABQ7GVN9_DUNSA</name>
<dbReference type="Proteomes" id="UP000815325">
    <property type="component" value="Unassembled WGS sequence"/>
</dbReference>
<comment type="caution">
    <text evidence="7">The sequence shown here is derived from an EMBL/GenBank/DDBJ whole genome shotgun (WGS) entry which is preliminary data.</text>
</comment>
<dbReference type="SUPFAM" id="SSF144232">
    <property type="entry name" value="HIT/MYND zinc finger-like"/>
    <property type="match status" value="1"/>
</dbReference>
<feature type="region of interest" description="Disordered" evidence="5">
    <location>
        <begin position="604"/>
        <end position="690"/>
    </location>
</feature>
<evidence type="ECO:0000313" key="7">
    <source>
        <dbReference type="EMBL" id="KAF5838669.1"/>
    </source>
</evidence>
<feature type="domain" description="MYND-type" evidence="6">
    <location>
        <begin position="715"/>
        <end position="752"/>
    </location>
</feature>
<reference evidence="7" key="1">
    <citation type="submission" date="2017-08" db="EMBL/GenBank/DDBJ databases">
        <authorList>
            <person name="Polle J.E."/>
            <person name="Barry K."/>
            <person name="Cushman J."/>
            <person name="Schmutz J."/>
            <person name="Tran D."/>
            <person name="Hathwaick L.T."/>
            <person name="Yim W.C."/>
            <person name="Jenkins J."/>
            <person name="Mckie-Krisberg Z.M."/>
            <person name="Prochnik S."/>
            <person name="Lindquist E."/>
            <person name="Dockter R.B."/>
            <person name="Adam C."/>
            <person name="Molina H."/>
            <person name="Bunkerborg J."/>
            <person name="Jin E."/>
            <person name="Buchheim M."/>
            <person name="Magnuson J."/>
        </authorList>
    </citation>
    <scope>NUCLEOTIDE SEQUENCE</scope>
    <source>
        <strain evidence="7">CCAP 19/18</strain>
    </source>
</reference>
<sequence length="757" mass="82873">MRSQDEMSHTKGILEIRCFMACVLSKTPVYNHTRAALLSRALTPCDCVPLIQLLSTILSELRRDTFTEIPQQQLLDEWWSDANLHQIRWDKENITSCLHVLLEVQDNFYLEQLCSGYLINAYGTPSLIRLNPASRRRPLDQVLQDPACMSQLWQALSSRNRRVQHEAVSVLRYLVSEGRTCAWTEAAKHPGNCPPSCSFSSLMQMGEAEPLTAALQQLAQQKRQERQQQRQQKQGRLLPSMPSEFDYVPGDTVADLMEALENAWVCEAAYSLRHTLHGSSLTFHKDTLDRDVPVFCVEGSDEQKKLEADSSIPAWLSKLLEAHMSLVLGELDFVANNDSEFLSGASWPRLLSPCRVSTSHLTQYPRASHAAAARYLEDNPRAIAALMKYMLKVAEVGMCSKPASPSKPETTLNHTYNPRSSFCVCLMRGMAFKFLHQMLMASKGVMESKLMKLIPTAKLQDCIIHTLEAARASWEDQHSTYTIARFREIFTEAHPGVAPPLLQPNQKDYQLLHRAEGCDGSMLVSACASLALQLLNDVCSTANGLACFKSQSDDANRVVAEMWLHVGCPTKDGNLLLAAAINESSKQAISSACREGGSCSGKDAHSSLQKAGERGVSSSSIPDIAQRGDQGNSSSSSSSSSAATKTKEESISNSISVKVGSLSSSGSTSNSTCEQAPENGSSSSDHATALGEGRSNTACAMPAKVVKQSKVSQACVQCGKTGKLKRCARCGQALVCSEVCQKAFWPTHEPACKRSIL</sequence>
<dbReference type="InterPro" id="IPR002893">
    <property type="entry name" value="Znf_MYND"/>
</dbReference>
<feature type="compositionally biased region" description="Low complexity" evidence="5">
    <location>
        <begin position="633"/>
        <end position="644"/>
    </location>
</feature>
<evidence type="ECO:0000259" key="6">
    <source>
        <dbReference type="PROSITE" id="PS50865"/>
    </source>
</evidence>
<keyword evidence="8" id="KW-1185">Reference proteome</keyword>
<protein>
    <recommendedName>
        <fullName evidence="6">MYND-type domain-containing protein</fullName>
    </recommendedName>
</protein>